<evidence type="ECO:0000313" key="1">
    <source>
        <dbReference type="EMBL" id="EPB77875.1"/>
    </source>
</evidence>
<keyword evidence="2" id="KW-1185">Reference proteome</keyword>
<dbReference type="GO" id="GO:0005737">
    <property type="term" value="C:cytoplasm"/>
    <property type="evidence" value="ECO:0007669"/>
    <property type="project" value="TreeGrafter"/>
</dbReference>
<evidence type="ECO:0000313" key="2">
    <source>
        <dbReference type="Proteomes" id="UP000054495"/>
    </source>
</evidence>
<dbReference type="EMBL" id="KE124826">
    <property type="protein sequence ID" value="EPB77875.1"/>
    <property type="molecule type" value="Genomic_DNA"/>
</dbReference>
<protein>
    <recommendedName>
        <fullName evidence="3">VWFA domain-containing protein</fullName>
    </recommendedName>
</protein>
<dbReference type="SUPFAM" id="SSF53300">
    <property type="entry name" value="vWA-like"/>
    <property type="match status" value="1"/>
</dbReference>
<dbReference type="InterPro" id="IPR039891">
    <property type="entry name" value="VWA8"/>
</dbReference>
<dbReference type="Proteomes" id="UP000054495">
    <property type="component" value="Unassembled WGS sequence"/>
</dbReference>
<sequence>MSEYDADAYMSLWKKIEKQSTLLRSIVEQLEAREKERQWARHQTVGDLDDGKLIEGITGERNIYKRRIDKLPEPGAPQMKPKKIRLCFDVSGSMYRFNGYDNRLNKSLETALMVMTSFDGKDDKIAFCASGDFTVEGLTEAIKTLSKEEDCDERFVVLISDANLDRYGISPKDLARVMNANDDVHSFVILIGSLGHQAERLKASLPLGKAFVCENSSDLPKIMQSIFTSTLA</sequence>
<gene>
    <name evidence="1" type="ORF">ANCCEY_03051</name>
</gene>
<proteinExistence type="predicted"/>
<dbReference type="AlphaFoldDB" id="A0A0D6M0T8"/>
<dbReference type="InterPro" id="IPR036465">
    <property type="entry name" value="vWFA_dom_sf"/>
</dbReference>
<evidence type="ECO:0008006" key="3">
    <source>
        <dbReference type="Google" id="ProtNLM"/>
    </source>
</evidence>
<dbReference type="PANTHER" id="PTHR21610">
    <property type="entry name" value="VON WILLEBRAND FACTOR A DOMAIN-CONTAINING PROTEIN 8"/>
    <property type="match status" value="1"/>
</dbReference>
<reference evidence="1 2" key="1">
    <citation type="submission" date="2013-05" db="EMBL/GenBank/DDBJ databases">
        <title>Draft genome of the parasitic nematode Anyclostoma ceylanicum.</title>
        <authorList>
            <person name="Mitreva M."/>
        </authorList>
    </citation>
    <scope>NUCLEOTIDE SEQUENCE [LARGE SCALE GENOMIC DNA]</scope>
</reference>
<name>A0A0D6M0T8_9BILA</name>
<dbReference type="PANTHER" id="PTHR21610:SF9">
    <property type="entry name" value="VON WILLEBRAND FACTOR A DOMAIN-CONTAINING PROTEIN 8"/>
    <property type="match status" value="1"/>
</dbReference>
<organism evidence="1 2">
    <name type="scientific">Ancylostoma ceylanicum</name>
    <dbReference type="NCBI Taxonomy" id="53326"/>
    <lineage>
        <taxon>Eukaryota</taxon>
        <taxon>Metazoa</taxon>
        <taxon>Ecdysozoa</taxon>
        <taxon>Nematoda</taxon>
        <taxon>Chromadorea</taxon>
        <taxon>Rhabditida</taxon>
        <taxon>Rhabditina</taxon>
        <taxon>Rhabditomorpha</taxon>
        <taxon>Strongyloidea</taxon>
        <taxon>Ancylostomatidae</taxon>
        <taxon>Ancylostomatinae</taxon>
        <taxon>Ancylostoma</taxon>
    </lineage>
</organism>
<accession>A0A0D6M0T8</accession>